<dbReference type="PANTHER" id="PTHR43174">
    <property type="entry name" value="UDP-N-ACETYLGLUCOSAMINE 2-EPIMERASE"/>
    <property type="match status" value="1"/>
</dbReference>
<organism evidence="7 8">
    <name type="scientific">Iodidimonas nitroreducens</name>
    <dbReference type="NCBI Taxonomy" id="1236968"/>
    <lineage>
        <taxon>Bacteria</taxon>
        <taxon>Pseudomonadati</taxon>
        <taxon>Pseudomonadota</taxon>
        <taxon>Alphaproteobacteria</taxon>
        <taxon>Iodidimonadales</taxon>
        <taxon>Iodidimonadaceae</taxon>
        <taxon>Iodidimonas</taxon>
    </lineage>
</organism>
<dbReference type="PANTHER" id="PTHR43174:SF2">
    <property type="entry name" value="UDP-N-ACETYLGLUCOSAMINE 2-EPIMERASE"/>
    <property type="match status" value="1"/>
</dbReference>
<gene>
    <name evidence="7" type="primary">wecB</name>
    <name evidence="7" type="ORF">JCM17846_03860</name>
</gene>
<protein>
    <recommendedName>
        <fullName evidence="4">UDP-N-acetylglucosamine 2-epimerase (non-hydrolyzing)</fullName>
        <ecNumber evidence="4">5.1.3.14</ecNumber>
    </recommendedName>
</protein>
<comment type="catalytic activity">
    <reaction evidence="2">
        <text>UDP-N-acetyl-alpha-D-glucosamine = UDP-N-acetyl-alpha-D-mannosamine</text>
        <dbReference type="Rhea" id="RHEA:17213"/>
        <dbReference type="ChEBI" id="CHEBI:57705"/>
        <dbReference type="ChEBI" id="CHEBI:68623"/>
        <dbReference type="EC" id="5.1.3.14"/>
    </reaction>
</comment>
<evidence type="ECO:0000256" key="1">
    <source>
        <dbReference type="ARBA" id="ARBA00023235"/>
    </source>
</evidence>
<dbReference type="InterPro" id="IPR029767">
    <property type="entry name" value="WecB-like"/>
</dbReference>
<dbReference type="AlphaFoldDB" id="A0A5A7N4M1"/>
<dbReference type="CDD" id="cd03786">
    <property type="entry name" value="GTB_UDP-GlcNAc_2-Epimerase"/>
    <property type="match status" value="1"/>
</dbReference>
<accession>A0A5A7N4M1</accession>
<dbReference type="Pfam" id="PF02350">
    <property type="entry name" value="Epimerase_2"/>
    <property type="match status" value="1"/>
</dbReference>
<dbReference type="SUPFAM" id="SSF53756">
    <property type="entry name" value="UDP-Glycosyltransferase/glycogen phosphorylase"/>
    <property type="match status" value="1"/>
</dbReference>
<comment type="similarity">
    <text evidence="3 5">Belongs to the UDP-N-acetylglucosamine 2-epimerase family.</text>
</comment>
<evidence type="ECO:0000256" key="4">
    <source>
        <dbReference type="ARBA" id="ARBA00038858"/>
    </source>
</evidence>
<evidence type="ECO:0000256" key="2">
    <source>
        <dbReference type="ARBA" id="ARBA00036080"/>
    </source>
</evidence>
<proteinExistence type="inferred from homology"/>
<dbReference type="EMBL" id="BKCN01000001">
    <property type="protein sequence ID" value="GER02704.1"/>
    <property type="molecule type" value="Genomic_DNA"/>
</dbReference>
<dbReference type="NCBIfam" id="TIGR00236">
    <property type="entry name" value="wecB"/>
    <property type="match status" value="1"/>
</dbReference>
<evidence type="ECO:0000259" key="6">
    <source>
        <dbReference type="Pfam" id="PF02350"/>
    </source>
</evidence>
<dbReference type="EC" id="5.1.3.14" evidence="4"/>
<reference evidence="7 8" key="1">
    <citation type="submission" date="2019-09" db="EMBL/GenBank/DDBJ databases">
        <title>NBRP : Genome information of microbial organism related human and environment.</title>
        <authorList>
            <person name="Hattori M."/>
            <person name="Oshima K."/>
            <person name="Inaba H."/>
            <person name="Suda W."/>
            <person name="Sakamoto M."/>
            <person name="Iino T."/>
            <person name="Kitahara M."/>
            <person name="Oshida Y."/>
            <person name="Iida T."/>
            <person name="Kudo T."/>
            <person name="Itoh T."/>
            <person name="Ohkuma M."/>
        </authorList>
    </citation>
    <scope>NUCLEOTIDE SEQUENCE [LARGE SCALE GENOMIC DNA]</scope>
    <source>
        <strain evidence="7 8">Q-1</strain>
    </source>
</reference>
<evidence type="ECO:0000256" key="3">
    <source>
        <dbReference type="ARBA" id="ARBA00038209"/>
    </source>
</evidence>
<evidence type="ECO:0000313" key="8">
    <source>
        <dbReference type="Proteomes" id="UP000324996"/>
    </source>
</evidence>
<sequence>MRIMSVIGTRPEAIKMAPLIASIQTRADFEHCLCLSGQHRDLVHPVLAQFGISADHDLEVMSADQSLTSLGAAILEGIGAMIQIEQPDWMIVQGDTSTSFAAALAAFYAHIPLLHLEAGLRSGDRLDPWPEESHRKMIAPLAHLHAVHTLAAQKNLEREGIDPRSILISGNSGIDAVQQMCTRLDRDEALAAQAQALLRIMPQGRRLIYVTCHRREKRWIRLKALSRALVRLAARGDVEIIVSVHPSPEIDHLMRTSLADVAHVHLLNPLDYASSIHLLRQAHFVISDSGGMQEEAPYLGKPILVLRESTERQEAVDAGAAILVGHSEQRIHAEACRLLDHPAHYAGMARRRTLFGDGHASERIIDRIAGMMTDAWVPETYHAESG</sequence>
<name>A0A5A7N4M1_9PROT</name>
<dbReference type="GO" id="GO:0008761">
    <property type="term" value="F:UDP-N-acetylglucosamine 2-epimerase activity"/>
    <property type="evidence" value="ECO:0007669"/>
    <property type="project" value="UniProtKB-EC"/>
</dbReference>
<dbReference type="Gene3D" id="3.40.50.2000">
    <property type="entry name" value="Glycogen Phosphorylase B"/>
    <property type="match status" value="2"/>
</dbReference>
<dbReference type="InterPro" id="IPR003331">
    <property type="entry name" value="UDP_GlcNAc_Epimerase_2_dom"/>
</dbReference>
<evidence type="ECO:0000256" key="5">
    <source>
        <dbReference type="RuleBase" id="RU003513"/>
    </source>
</evidence>
<keyword evidence="8" id="KW-1185">Reference proteome</keyword>
<feature type="domain" description="UDP-N-acetylglucosamine 2-epimerase" evidence="6">
    <location>
        <begin position="23"/>
        <end position="368"/>
    </location>
</feature>
<evidence type="ECO:0000313" key="7">
    <source>
        <dbReference type="EMBL" id="GER02704.1"/>
    </source>
</evidence>
<dbReference type="Proteomes" id="UP000324996">
    <property type="component" value="Unassembled WGS sequence"/>
</dbReference>
<keyword evidence="1 5" id="KW-0413">Isomerase</keyword>
<comment type="caution">
    <text evidence="7">The sequence shown here is derived from an EMBL/GenBank/DDBJ whole genome shotgun (WGS) entry which is preliminary data.</text>
</comment>